<evidence type="ECO:0000313" key="5">
    <source>
        <dbReference type="Proteomes" id="UP000579281"/>
    </source>
</evidence>
<evidence type="ECO:0000256" key="1">
    <source>
        <dbReference type="SAM" id="Phobius"/>
    </source>
</evidence>
<evidence type="ECO:0000259" key="3">
    <source>
        <dbReference type="Pfam" id="PF21922"/>
    </source>
</evidence>
<dbReference type="Pfam" id="PF00905">
    <property type="entry name" value="Transpeptidase"/>
    <property type="match status" value="1"/>
</dbReference>
<dbReference type="InterPro" id="IPR001460">
    <property type="entry name" value="PCN-bd_Tpept"/>
</dbReference>
<dbReference type="GO" id="GO:0008658">
    <property type="term" value="F:penicillin binding"/>
    <property type="evidence" value="ECO:0007669"/>
    <property type="project" value="InterPro"/>
</dbReference>
<feature type="domain" description="Penicillin-binding protein transpeptidase" evidence="2">
    <location>
        <begin position="158"/>
        <end position="461"/>
    </location>
</feature>
<feature type="domain" description="Penicillin binding protein A dimerisation" evidence="3">
    <location>
        <begin position="55"/>
        <end position="136"/>
    </location>
</feature>
<dbReference type="GO" id="GO:0071555">
    <property type="term" value="P:cell wall organization"/>
    <property type="evidence" value="ECO:0007669"/>
    <property type="project" value="TreeGrafter"/>
</dbReference>
<dbReference type="InterPro" id="IPR050515">
    <property type="entry name" value="Beta-lactam/transpept"/>
</dbReference>
<reference evidence="4 5" key="1">
    <citation type="submission" date="2020-08" db="EMBL/GenBank/DDBJ databases">
        <title>Genomic Encyclopedia of Type Strains, Phase IV (KMG-IV): sequencing the most valuable type-strain genomes for metagenomic binning, comparative biology and taxonomic classification.</title>
        <authorList>
            <person name="Goeker M."/>
        </authorList>
    </citation>
    <scope>NUCLEOTIDE SEQUENCE [LARGE SCALE GENOMIC DNA]</scope>
    <source>
        <strain evidence="4 5">DSM 103526</strain>
    </source>
</reference>
<dbReference type="InterPro" id="IPR036138">
    <property type="entry name" value="PBP_dimer_sf"/>
</dbReference>
<dbReference type="GO" id="GO:0005886">
    <property type="term" value="C:plasma membrane"/>
    <property type="evidence" value="ECO:0007669"/>
    <property type="project" value="TreeGrafter"/>
</dbReference>
<dbReference type="GO" id="GO:0016757">
    <property type="term" value="F:glycosyltransferase activity"/>
    <property type="evidence" value="ECO:0007669"/>
    <property type="project" value="UniProtKB-KW"/>
</dbReference>
<dbReference type="InterPro" id="IPR054120">
    <property type="entry name" value="PBPA_dimer"/>
</dbReference>
<keyword evidence="1" id="KW-0472">Membrane</keyword>
<dbReference type="Gene3D" id="3.90.1310.10">
    <property type="entry name" value="Penicillin-binding protein 2a (Domain 2)"/>
    <property type="match status" value="1"/>
</dbReference>
<dbReference type="PANTHER" id="PTHR30627">
    <property type="entry name" value="PEPTIDOGLYCAN D,D-TRANSPEPTIDASE"/>
    <property type="match status" value="1"/>
</dbReference>
<dbReference type="Gene3D" id="3.40.710.10">
    <property type="entry name" value="DD-peptidase/beta-lactamase superfamily"/>
    <property type="match status" value="1"/>
</dbReference>
<organism evidence="4 5">
    <name type="scientific">Anaerosolibacter carboniphilus</name>
    <dbReference type="NCBI Taxonomy" id="1417629"/>
    <lineage>
        <taxon>Bacteria</taxon>
        <taxon>Bacillati</taxon>
        <taxon>Bacillota</taxon>
        <taxon>Clostridia</taxon>
        <taxon>Peptostreptococcales</taxon>
        <taxon>Thermotaleaceae</taxon>
        <taxon>Anaerosolibacter</taxon>
    </lineage>
</organism>
<keyword evidence="4" id="KW-0808">Transferase</keyword>
<dbReference type="EC" id="2.4.1.129" evidence="4"/>
<dbReference type="EMBL" id="JACHEN010000013">
    <property type="protein sequence ID" value="MBB6216272.1"/>
    <property type="molecule type" value="Genomic_DNA"/>
</dbReference>
<dbReference type="SUPFAM" id="SSF56519">
    <property type="entry name" value="Penicillin binding protein dimerisation domain"/>
    <property type="match status" value="1"/>
</dbReference>
<dbReference type="RefSeq" id="WP_184310807.1">
    <property type="nucleotide sequence ID" value="NZ_JACHEN010000013.1"/>
</dbReference>
<dbReference type="PANTHER" id="PTHR30627:SF24">
    <property type="entry name" value="PENICILLIN-BINDING PROTEIN 4B"/>
    <property type="match status" value="1"/>
</dbReference>
<protein>
    <submittedName>
        <fullName evidence="4">Peptidoglycan glycosyltransferase</fullName>
        <ecNumber evidence="4">2.4.1.129</ecNumber>
    </submittedName>
</protein>
<proteinExistence type="predicted"/>
<dbReference type="AlphaFoldDB" id="A0A841KZD1"/>
<gene>
    <name evidence="4" type="ORF">HNQ80_002371</name>
</gene>
<keyword evidence="4" id="KW-0328">Glycosyltransferase</keyword>
<sequence>MNQESKRIVKVLWVMGALFIALVVYLSYFEIFRATKIVTNNYNKRQWLNEEYVLRGQIVDRNGKTLAYSEKTDDNKQVRKYKYGSLYSHLIGYSDKEYGKSGLESSYNNELLNINASNPILEITEKITGPKEKGNNLILTIDHDLQNYASQLLGNKKGALIAMNPKSGEVYAMVSKPDFNTTTFKENWEELVEDDQSPLLNRATSGLYTPGSVFKIITAAGALQNHEINTEYQCEGSVNIEGYVLREYQEIAHGNVDLEKAMAESCNVAFSQIGLQLGEQKLQDTAEKFMFNRIIPFDLKTKSSIFPSKGIMTKPELGASAIGQGKVLITPLNMVLATSAIANDGVMMRPILVKEILSSEGKTLKVNYPQALTRASSSLIAREIRDMMIKVVDDGTGKNAKIKNIKVAGKTGTAENDTGKAHAWFAGFAPADDPKVVVVVVLESYGSTGGKSAAPLARDMMIRTINRVK</sequence>
<accession>A0A841KZD1</accession>
<keyword evidence="1" id="KW-1133">Transmembrane helix</keyword>
<evidence type="ECO:0000259" key="2">
    <source>
        <dbReference type="Pfam" id="PF00905"/>
    </source>
</evidence>
<dbReference type="Pfam" id="PF21922">
    <property type="entry name" value="PBP_dimer_2"/>
    <property type="match status" value="1"/>
</dbReference>
<dbReference type="GO" id="GO:0071972">
    <property type="term" value="F:peptidoglycan L,D-transpeptidase activity"/>
    <property type="evidence" value="ECO:0007669"/>
    <property type="project" value="TreeGrafter"/>
</dbReference>
<dbReference type="InterPro" id="IPR012338">
    <property type="entry name" value="Beta-lactam/transpept-like"/>
</dbReference>
<feature type="transmembrane region" description="Helical" evidence="1">
    <location>
        <begin position="12"/>
        <end position="29"/>
    </location>
</feature>
<dbReference type="Proteomes" id="UP000579281">
    <property type="component" value="Unassembled WGS sequence"/>
</dbReference>
<keyword evidence="5" id="KW-1185">Reference proteome</keyword>
<name>A0A841KZD1_9FIRM</name>
<keyword evidence="1" id="KW-0812">Transmembrane</keyword>
<dbReference type="SUPFAM" id="SSF56601">
    <property type="entry name" value="beta-lactamase/transpeptidase-like"/>
    <property type="match status" value="1"/>
</dbReference>
<evidence type="ECO:0000313" key="4">
    <source>
        <dbReference type="EMBL" id="MBB6216272.1"/>
    </source>
</evidence>
<comment type="caution">
    <text evidence="4">The sequence shown here is derived from an EMBL/GenBank/DDBJ whole genome shotgun (WGS) entry which is preliminary data.</text>
</comment>